<evidence type="ECO:0000256" key="1">
    <source>
        <dbReference type="ARBA" id="ARBA00011738"/>
    </source>
</evidence>
<dbReference type="InterPro" id="IPR040190">
    <property type="entry name" value="MURQ/GCKR"/>
</dbReference>
<dbReference type="PROSITE" id="PS01272">
    <property type="entry name" value="GCKR"/>
    <property type="match status" value="1"/>
</dbReference>
<dbReference type="SUPFAM" id="SSF53697">
    <property type="entry name" value="SIS domain"/>
    <property type="match status" value="1"/>
</dbReference>
<dbReference type="EMBL" id="VLXZ01000009">
    <property type="protein sequence ID" value="TSB45706.1"/>
    <property type="molecule type" value="Genomic_DNA"/>
</dbReference>
<organism evidence="14 15">
    <name type="scientific">Alkalicoccobacillus porphyridii</name>
    <dbReference type="NCBI Taxonomy" id="2597270"/>
    <lineage>
        <taxon>Bacteria</taxon>
        <taxon>Bacillati</taxon>
        <taxon>Bacillota</taxon>
        <taxon>Bacilli</taxon>
        <taxon>Bacillales</taxon>
        <taxon>Bacillaceae</taxon>
        <taxon>Alkalicoccobacillus</taxon>
    </lineage>
</organism>
<dbReference type="NCBIfam" id="NF009222">
    <property type="entry name" value="PRK12570.1"/>
    <property type="match status" value="1"/>
</dbReference>
<evidence type="ECO:0000256" key="5">
    <source>
        <dbReference type="ARBA" id="ARBA00060595"/>
    </source>
</evidence>
<comment type="pathway">
    <text evidence="5">Amino-sugar metabolism; 1,6-anhydro-N-acetylmuramate degradation.</text>
</comment>
<dbReference type="FunFam" id="1.10.8.1080:FF:000001">
    <property type="entry name" value="N-acetylmuramic acid 6-phosphate etherase"/>
    <property type="match status" value="1"/>
</dbReference>
<sequence length="296" mass="31819">MLEKLVTEQRNKDTLHLDQMSVKDILLTMNQEDQRVPGIIHEVIPHIESAVKLVIQSFQSGGRLIYAGAGTSGRLGVLDAVECKPTFGVSDEMVKGVIAGGEQAFTQAVEGAEDNERSGMDDAISLQITSNDTVIALAASGRTPYAIGLLKKATELGANTVSISCNKNSSMSKYAQVAIEAETGPEILTGSTRLKAGTAQKLILNMISTTAMIGIGKVYQNLMVDMQPTNEKLVARSKRMIMEATDADLETATKALHDANGQVKTAIVMILLQCSYEEATKTLSKNRGFVRQATKK</sequence>
<comment type="caution">
    <text evidence="14">The sequence shown here is derived from an EMBL/GenBank/DDBJ whole genome shotgun (WGS) entry which is preliminary data.</text>
</comment>
<proteinExistence type="inferred from homology"/>
<gene>
    <name evidence="12 14" type="primary">murQ</name>
    <name evidence="14" type="ORF">FN960_14560</name>
</gene>
<dbReference type="InterPro" id="IPR046348">
    <property type="entry name" value="SIS_dom_sf"/>
</dbReference>
<comment type="similarity">
    <text evidence="7 12">Belongs to the GCKR-like family. MurNAc-6-P etherase subfamily.</text>
</comment>
<dbReference type="NCBIfam" id="NF003915">
    <property type="entry name" value="PRK05441.1"/>
    <property type="match status" value="1"/>
</dbReference>
<dbReference type="PROSITE" id="PS51464">
    <property type="entry name" value="SIS"/>
    <property type="match status" value="1"/>
</dbReference>
<comment type="pathway">
    <text evidence="12">Amino-sugar metabolism; N-acetylmuramate degradation.</text>
</comment>
<protein>
    <recommendedName>
        <fullName evidence="9 12">N-acetylmuramic acid 6-phosphate etherase</fullName>
        <shortName evidence="12">MurNAc-6-P etherase</shortName>
        <ecNumber evidence="8 12">4.2.1.126</ecNumber>
    </recommendedName>
    <alternativeName>
        <fullName evidence="11 12">N-acetylmuramic acid 6-phosphate hydrolase</fullName>
    </alternativeName>
    <alternativeName>
        <fullName evidence="10 12">N-acetylmuramic acid 6-phosphate lyase</fullName>
    </alternativeName>
</protein>
<feature type="active site" description="Proton donor" evidence="12">
    <location>
        <position position="82"/>
    </location>
</feature>
<comment type="pathway">
    <text evidence="6">Cell wall biogenesis.</text>
</comment>
<keyword evidence="3 12" id="KW-0119">Carbohydrate metabolism</keyword>
<dbReference type="InterPro" id="IPR001347">
    <property type="entry name" value="SIS_dom"/>
</dbReference>
<dbReference type="NCBIfam" id="TIGR00274">
    <property type="entry name" value="N-acetylmuramic acid 6-phosphate etherase"/>
    <property type="match status" value="1"/>
</dbReference>
<reference evidence="14 15" key="1">
    <citation type="submission" date="2019-07" db="EMBL/GenBank/DDBJ databases">
        <authorList>
            <person name="Park Y.J."/>
            <person name="Jeong S.E."/>
            <person name="Jung H.S."/>
        </authorList>
    </citation>
    <scope>NUCLEOTIDE SEQUENCE [LARGE SCALE GENOMIC DNA]</scope>
    <source>
        <strain evidence="15">P16(2019)</strain>
    </source>
</reference>
<dbReference type="InterPro" id="IPR005486">
    <property type="entry name" value="Glucokinase_regulatory_CS"/>
</dbReference>
<dbReference type="Gene3D" id="1.10.8.1080">
    <property type="match status" value="1"/>
</dbReference>
<dbReference type="PANTHER" id="PTHR10088:SF4">
    <property type="entry name" value="GLUCOKINASE REGULATORY PROTEIN"/>
    <property type="match status" value="1"/>
</dbReference>
<dbReference type="GO" id="GO:0046348">
    <property type="term" value="P:amino sugar catabolic process"/>
    <property type="evidence" value="ECO:0007669"/>
    <property type="project" value="InterPro"/>
</dbReference>
<dbReference type="Proteomes" id="UP000318521">
    <property type="component" value="Unassembled WGS sequence"/>
</dbReference>
<evidence type="ECO:0000313" key="14">
    <source>
        <dbReference type="EMBL" id="TSB45706.1"/>
    </source>
</evidence>
<evidence type="ECO:0000259" key="13">
    <source>
        <dbReference type="PROSITE" id="PS51464"/>
    </source>
</evidence>
<evidence type="ECO:0000256" key="6">
    <source>
        <dbReference type="ARBA" id="ARBA00060672"/>
    </source>
</evidence>
<evidence type="ECO:0000256" key="10">
    <source>
        <dbReference type="ARBA" id="ARBA00077905"/>
    </source>
</evidence>
<evidence type="ECO:0000256" key="8">
    <source>
        <dbReference type="ARBA" id="ARBA00067056"/>
    </source>
</evidence>
<evidence type="ECO:0000256" key="4">
    <source>
        <dbReference type="ARBA" id="ARBA00051747"/>
    </source>
</evidence>
<comment type="catalytic activity">
    <reaction evidence="4 12">
        <text>N-acetyl-D-muramate 6-phosphate + H2O = N-acetyl-D-glucosamine 6-phosphate + (R)-lactate</text>
        <dbReference type="Rhea" id="RHEA:26410"/>
        <dbReference type="ChEBI" id="CHEBI:15377"/>
        <dbReference type="ChEBI" id="CHEBI:16004"/>
        <dbReference type="ChEBI" id="CHEBI:57513"/>
        <dbReference type="ChEBI" id="CHEBI:58722"/>
        <dbReference type="EC" id="4.2.1.126"/>
    </reaction>
</comment>
<dbReference type="HAMAP" id="MF_00068">
    <property type="entry name" value="MurQ"/>
    <property type="match status" value="1"/>
</dbReference>
<dbReference type="GO" id="GO:0009254">
    <property type="term" value="P:peptidoglycan turnover"/>
    <property type="evidence" value="ECO:0007669"/>
    <property type="project" value="TreeGrafter"/>
</dbReference>
<dbReference type="GO" id="GO:0016835">
    <property type="term" value="F:carbon-oxygen lyase activity"/>
    <property type="evidence" value="ECO:0007669"/>
    <property type="project" value="UniProtKB-UniRule"/>
</dbReference>
<dbReference type="Gene3D" id="3.40.50.10490">
    <property type="entry name" value="Glucose-6-phosphate isomerase like protein, domain 1"/>
    <property type="match status" value="1"/>
</dbReference>
<feature type="domain" description="SIS" evidence="13">
    <location>
        <begin position="54"/>
        <end position="217"/>
    </location>
</feature>
<comment type="subunit">
    <text evidence="1 12">Homodimer.</text>
</comment>
<evidence type="ECO:0000256" key="3">
    <source>
        <dbReference type="ARBA" id="ARBA00023277"/>
    </source>
</evidence>
<dbReference type="FunFam" id="3.40.50.10490:FF:000014">
    <property type="entry name" value="N-acetylmuramic acid 6-phosphate etherase"/>
    <property type="match status" value="1"/>
</dbReference>
<dbReference type="CDD" id="cd05007">
    <property type="entry name" value="SIS_Etherase"/>
    <property type="match status" value="1"/>
</dbReference>
<dbReference type="UniPathway" id="UPA00342"/>
<evidence type="ECO:0000256" key="9">
    <source>
        <dbReference type="ARBA" id="ARBA00070061"/>
    </source>
</evidence>
<dbReference type="GO" id="GO:0097367">
    <property type="term" value="F:carbohydrate derivative binding"/>
    <property type="evidence" value="ECO:0007669"/>
    <property type="project" value="InterPro"/>
</dbReference>
<dbReference type="AlphaFoldDB" id="A0A553ZWJ7"/>
<evidence type="ECO:0000256" key="11">
    <source>
        <dbReference type="ARBA" id="ARBA00084049"/>
    </source>
</evidence>
<dbReference type="GO" id="GO:0097173">
    <property type="term" value="P:N-acetylmuramic acid catabolic process"/>
    <property type="evidence" value="ECO:0007669"/>
    <property type="project" value="UniProtKB-UniPathway"/>
</dbReference>
<name>A0A553ZWJ7_9BACI</name>
<evidence type="ECO:0000256" key="7">
    <source>
        <dbReference type="ARBA" id="ARBA00061234"/>
    </source>
</evidence>
<dbReference type="OrthoDB" id="9813395at2"/>
<evidence type="ECO:0000256" key="2">
    <source>
        <dbReference type="ARBA" id="ARBA00023239"/>
    </source>
</evidence>
<accession>A0A553ZWJ7</accession>
<keyword evidence="2 12" id="KW-0456">Lyase</keyword>
<dbReference type="PANTHER" id="PTHR10088">
    <property type="entry name" value="GLUCOKINASE REGULATORY PROTEIN"/>
    <property type="match status" value="1"/>
</dbReference>
<dbReference type="InterPro" id="IPR005488">
    <property type="entry name" value="Etherase_MurQ"/>
</dbReference>
<feature type="active site" evidence="12">
    <location>
        <position position="113"/>
    </location>
</feature>
<dbReference type="Pfam" id="PF22645">
    <property type="entry name" value="GKRP_SIS_N"/>
    <property type="match status" value="1"/>
</dbReference>
<evidence type="ECO:0000256" key="12">
    <source>
        <dbReference type="HAMAP-Rule" id="MF_00068"/>
    </source>
</evidence>
<dbReference type="EC" id="4.2.1.126" evidence="8 12"/>
<comment type="function">
    <text evidence="12">Specifically catalyzes the cleavage of the D-lactyl ether substituent of MurNAc 6-phosphate, producing GlcNAc 6-phosphate and D-lactate.</text>
</comment>
<keyword evidence="15" id="KW-1185">Reference proteome</keyword>
<evidence type="ECO:0000313" key="15">
    <source>
        <dbReference type="Proteomes" id="UP000318521"/>
    </source>
</evidence>
<dbReference type="GO" id="GO:0016803">
    <property type="term" value="F:ether hydrolase activity"/>
    <property type="evidence" value="ECO:0007669"/>
    <property type="project" value="TreeGrafter"/>
</dbReference>
<comment type="miscellaneous">
    <text evidence="12">A lyase-type mechanism (elimination/hydration) is suggested for the cleavage of the lactyl ether bond of MurNAc 6-phosphate, with the formation of an alpha,beta-unsaturated aldehyde intermediate with (E)-stereochemistry, followed by the syn addition of water to give product.</text>
</comment>